<feature type="domain" description="N-acetyltransferase" evidence="1">
    <location>
        <begin position="3"/>
        <end position="143"/>
    </location>
</feature>
<protein>
    <submittedName>
        <fullName evidence="2">GNAT family N-acetyltransferase</fullName>
        <ecNumber evidence="2">2.3.-.-</ecNumber>
    </submittedName>
</protein>
<dbReference type="RefSeq" id="WP_378110117.1">
    <property type="nucleotide sequence ID" value="NZ_JBHSNC010000007.1"/>
</dbReference>
<dbReference type="InterPro" id="IPR000182">
    <property type="entry name" value="GNAT_dom"/>
</dbReference>
<dbReference type="Gene3D" id="3.40.630.30">
    <property type="match status" value="1"/>
</dbReference>
<dbReference type="PROSITE" id="PS51186">
    <property type="entry name" value="GNAT"/>
    <property type="match status" value="1"/>
</dbReference>
<comment type="caution">
    <text evidence="2">The sequence shown here is derived from an EMBL/GenBank/DDBJ whole genome shotgun (WGS) entry which is preliminary data.</text>
</comment>
<dbReference type="EMBL" id="JBHSNC010000007">
    <property type="protein sequence ID" value="MFC5528291.1"/>
    <property type="molecule type" value="Genomic_DNA"/>
</dbReference>
<dbReference type="CDD" id="cd04301">
    <property type="entry name" value="NAT_SF"/>
    <property type="match status" value="1"/>
</dbReference>
<name>A0ABW0QTH7_9BACL</name>
<dbReference type="Proteomes" id="UP001596108">
    <property type="component" value="Unassembled WGS sequence"/>
</dbReference>
<reference evidence="3" key="1">
    <citation type="journal article" date="2019" name="Int. J. Syst. Evol. Microbiol.">
        <title>The Global Catalogue of Microorganisms (GCM) 10K type strain sequencing project: providing services to taxonomists for standard genome sequencing and annotation.</title>
        <authorList>
            <consortium name="The Broad Institute Genomics Platform"/>
            <consortium name="The Broad Institute Genome Sequencing Center for Infectious Disease"/>
            <person name="Wu L."/>
            <person name="Ma J."/>
        </authorList>
    </citation>
    <scope>NUCLEOTIDE SEQUENCE [LARGE SCALE GENOMIC DNA]</scope>
    <source>
        <strain evidence="3">CGMCC 1.18578</strain>
    </source>
</reference>
<organism evidence="2 3">
    <name type="scientific">Cohnella yongneupensis</name>
    <dbReference type="NCBI Taxonomy" id="425006"/>
    <lineage>
        <taxon>Bacteria</taxon>
        <taxon>Bacillati</taxon>
        <taxon>Bacillota</taxon>
        <taxon>Bacilli</taxon>
        <taxon>Bacillales</taxon>
        <taxon>Paenibacillaceae</taxon>
        <taxon>Cohnella</taxon>
    </lineage>
</organism>
<keyword evidence="2" id="KW-0012">Acyltransferase</keyword>
<keyword evidence="2" id="KW-0808">Transferase</keyword>
<evidence type="ECO:0000313" key="3">
    <source>
        <dbReference type="Proteomes" id="UP001596108"/>
    </source>
</evidence>
<dbReference type="SUPFAM" id="SSF55729">
    <property type="entry name" value="Acyl-CoA N-acyltransferases (Nat)"/>
    <property type="match status" value="1"/>
</dbReference>
<evidence type="ECO:0000259" key="1">
    <source>
        <dbReference type="PROSITE" id="PS51186"/>
    </source>
</evidence>
<dbReference type="Pfam" id="PF00583">
    <property type="entry name" value="Acetyltransf_1"/>
    <property type="match status" value="1"/>
</dbReference>
<evidence type="ECO:0000313" key="2">
    <source>
        <dbReference type="EMBL" id="MFC5528291.1"/>
    </source>
</evidence>
<accession>A0ABW0QTH7</accession>
<dbReference type="EC" id="2.3.-.-" evidence="2"/>
<proteinExistence type="predicted"/>
<gene>
    <name evidence="2" type="ORF">ACFPQ4_02340</name>
</gene>
<keyword evidence="3" id="KW-1185">Reference proteome</keyword>
<dbReference type="GO" id="GO:0016746">
    <property type="term" value="F:acyltransferase activity"/>
    <property type="evidence" value="ECO:0007669"/>
    <property type="project" value="UniProtKB-KW"/>
</dbReference>
<dbReference type="InterPro" id="IPR016181">
    <property type="entry name" value="Acyl_CoA_acyltransferase"/>
</dbReference>
<sequence length="144" mass="16366">MLIDLKSRLQDSEIQELIGWSVFPDPDSVPQVIEQYAAEDSELSIMGYESEEQMIGFVGFSINSEDRMVLRHIAVLPEARGAGFGRGMILELLHQFAPNTIEAETDEEAVHFYRSIGFRVESLGERVPGTERFLCTYEAYEQED</sequence>